<reference evidence="1" key="2">
    <citation type="journal article" date="2015" name="Data Brief">
        <title>Shoot transcriptome of the giant reed, Arundo donax.</title>
        <authorList>
            <person name="Barrero R.A."/>
            <person name="Guerrero F.D."/>
            <person name="Moolhuijzen P."/>
            <person name="Goolsby J.A."/>
            <person name="Tidwell J."/>
            <person name="Bellgard S.E."/>
            <person name="Bellgard M.I."/>
        </authorList>
    </citation>
    <scope>NUCLEOTIDE SEQUENCE</scope>
    <source>
        <tissue evidence="1">Shoot tissue taken approximately 20 cm above the soil surface</tissue>
    </source>
</reference>
<evidence type="ECO:0000313" key="1">
    <source>
        <dbReference type="EMBL" id="JAD90022.1"/>
    </source>
</evidence>
<proteinExistence type="predicted"/>
<dbReference type="EMBL" id="GBRH01207873">
    <property type="protein sequence ID" value="JAD90022.1"/>
    <property type="molecule type" value="Transcribed_RNA"/>
</dbReference>
<reference evidence="1" key="1">
    <citation type="submission" date="2014-09" db="EMBL/GenBank/DDBJ databases">
        <authorList>
            <person name="Magalhaes I.L.F."/>
            <person name="Oliveira U."/>
            <person name="Santos F.R."/>
            <person name="Vidigal T.H.D.A."/>
            <person name="Brescovit A.D."/>
            <person name="Santos A.J."/>
        </authorList>
    </citation>
    <scope>NUCLEOTIDE SEQUENCE</scope>
    <source>
        <tissue evidence="1">Shoot tissue taken approximately 20 cm above the soil surface</tissue>
    </source>
</reference>
<dbReference type="AlphaFoldDB" id="A0A0A9E211"/>
<name>A0A0A9E211_ARUDO</name>
<protein>
    <submittedName>
        <fullName evidence="1">Uncharacterized protein</fullName>
    </submittedName>
</protein>
<accession>A0A0A9E211</accession>
<sequence>MCRMSPKPSTVVDARFAWHSWSLMFHVAELSEARTCRRGARGNATPAVATGTIEAACVPLPHYASKEFAAIPDDTAAPSTMKNGGDGHQHEERKGGMAIVKSCSKAGHEKCNGIPWTKEKHGLFLLGLDKFNKDWWTSHGHRRRWRNFRNLRH</sequence>
<organism evidence="1">
    <name type="scientific">Arundo donax</name>
    <name type="common">Giant reed</name>
    <name type="synonym">Donax arundinaceus</name>
    <dbReference type="NCBI Taxonomy" id="35708"/>
    <lineage>
        <taxon>Eukaryota</taxon>
        <taxon>Viridiplantae</taxon>
        <taxon>Streptophyta</taxon>
        <taxon>Embryophyta</taxon>
        <taxon>Tracheophyta</taxon>
        <taxon>Spermatophyta</taxon>
        <taxon>Magnoliopsida</taxon>
        <taxon>Liliopsida</taxon>
        <taxon>Poales</taxon>
        <taxon>Poaceae</taxon>
        <taxon>PACMAD clade</taxon>
        <taxon>Arundinoideae</taxon>
        <taxon>Arundineae</taxon>
        <taxon>Arundo</taxon>
    </lineage>
</organism>